<feature type="signal peptide" evidence="1">
    <location>
        <begin position="1"/>
        <end position="27"/>
    </location>
</feature>
<organism evidence="2 3">
    <name type="scientific">Zhongshania borealis</name>
    <dbReference type="NCBI Taxonomy" id="889488"/>
    <lineage>
        <taxon>Bacteria</taxon>
        <taxon>Pseudomonadati</taxon>
        <taxon>Pseudomonadota</taxon>
        <taxon>Gammaproteobacteria</taxon>
        <taxon>Cellvibrionales</taxon>
        <taxon>Spongiibacteraceae</taxon>
        <taxon>Zhongshania</taxon>
    </lineage>
</organism>
<sequence>MAYSTLIKSCVIAASVLLTACASSPQAIQLAPKFSAPSARVVNGSPVHVRVSDQRQNKVLGSRGGAYPETSVVTIGNDLSLAVEKSLAAHMAAMGYATDSLSADTVDLHVIFDSLVYDHRKEEGVGYDMDMLAAVNVVASRGNEHYEGRYRVKRKQKFFKAPSNPDNIEQVNGLVVEVLNSMFEDPKLVGFLRNK</sequence>
<dbReference type="EMBL" id="BAABDM010000004">
    <property type="protein sequence ID" value="GAA4099067.1"/>
    <property type="molecule type" value="Genomic_DNA"/>
</dbReference>
<evidence type="ECO:0008006" key="4">
    <source>
        <dbReference type="Google" id="ProtNLM"/>
    </source>
</evidence>
<comment type="caution">
    <text evidence="2">The sequence shown here is derived from an EMBL/GenBank/DDBJ whole genome shotgun (WGS) entry which is preliminary data.</text>
</comment>
<dbReference type="Pfam" id="PF03923">
    <property type="entry name" value="Lipoprotein_16"/>
    <property type="match status" value="1"/>
</dbReference>
<keyword evidence="1" id="KW-0732">Signal</keyword>
<name>A0ABP7WY98_9GAMM</name>
<evidence type="ECO:0000313" key="3">
    <source>
        <dbReference type="Proteomes" id="UP001500392"/>
    </source>
</evidence>
<dbReference type="RefSeq" id="WP_344936549.1">
    <property type="nucleotide sequence ID" value="NZ_BAABDM010000004.1"/>
</dbReference>
<proteinExistence type="predicted"/>
<accession>A0ABP7WY98</accession>
<dbReference type="Proteomes" id="UP001500392">
    <property type="component" value="Unassembled WGS sequence"/>
</dbReference>
<reference evidence="3" key="1">
    <citation type="journal article" date="2019" name="Int. J. Syst. Evol. Microbiol.">
        <title>The Global Catalogue of Microorganisms (GCM) 10K type strain sequencing project: providing services to taxonomists for standard genome sequencing and annotation.</title>
        <authorList>
            <consortium name="The Broad Institute Genomics Platform"/>
            <consortium name="The Broad Institute Genome Sequencing Center for Infectious Disease"/>
            <person name="Wu L."/>
            <person name="Ma J."/>
        </authorList>
    </citation>
    <scope>NUCLEOTIDE SEQUENCE [LARGE SCALE GENOMIC DNA]</scope>
    <source>
        <strain evidence="3">JCM 17304</strain>
    </source>
</reference>
<gene>
    <name evidence="2" type="ORF">GCM10022414_25290</name>
</gene>
<dbReference type="InterPro" id="IPR005619">
    <property type="entry name" value="Uncharacterised_YajG"/>
</dbReference>
<evidence type="ECO:0000256" key="1">
    <source>
        <dbReference type="SAM" id="SignalP"/>
    </source>
</evidence>
<evidence type="ECO:0000313" key="2">
    <source>
        <dbReference type="EMBL" id="GAA4099067.1"/>
    </source>
</evidence>
<feature type="chain" id="PRO_5045117154" description="Lipoprotein" evidence="1">
    <location>
        <begin position="28"/>
        <end position="195"/>
    </location>
</feature>
<protein>
    <recommendedName>
        <fullName evidence="4">Lipoprotein</fullName>
    </recommendedName>
</protein>
<keyword evidence="3" id="KW-1185">Reference proteome</keyword>